<comment type="caution">
    <text evidence="3">The sequence shown here is derived from an EMBL/GenBank/DDBJ whole genome shotgun (WGS) entry which is preliminary data.</text>
</comment>
<organism evidence="3 4">
    <name type="scientific">Henriciella mobilis</name>
    <dbReference type="NCBI Taxonomy" id="2305467"/>
    <lineage>
        <taxon>Bacteria</taxon>
        <taxon>Pseudomonadati</taxon>
        <taxon>Pseudomonadota</taxon>
        <taxon>Alphaproteobacteria</taxon>
        <taxon>Hyphomonadales</taxon>
        <taxon>Hyphomonadaceae</taxon>
        <taxon>Henriciella</taxon>
    </lineage>
</organism>
<reference evidence="3 4" key="1">
    <citation type="submission" date="2018-08" db="EMBL/GenBank/DDBJ databases">
        <title>Henriciella mobilis sp. nov., isolated from seawater.</title>
        <authorList>
            <person name="Cheng H."/>
            <person name="Wu Y.-H."/>
            <person name="Xu X.-W."/>
            <person name="Guo L.-L."/>
        </authorList>
    </citation>
    <scope>NUCLEOTIDE SEQUENCE [LARGE SCALE GENOMIC DNA]</scope>
    <source>
        <strain evidence="3 4">JN25</strain>
    </source>
</reference>
<gene>
    <name evidence="3" type="ORF">D1223_17825</name>
</gene>
<dbReference type="Gene3D" id="3.40.1440.10">
    <property type="entry name" value="GIY-YIG endonuclease"/>
    <property type="match status" value="1"/>
</dbReference>
<dbReference type="InterPro" id="IPR000305">
    <property type="entry name" value="GIY-YIG_endonuc"/>
</dbReference>
<evidence type="ECO:0000259" key="2">
    <source>
        <dbReference type="PROSITE" id="PS50164"/>
    </source>
</evidence>
<dbReference type="PANTHER" id="PTHR34477:SF5">
    <property type="entry name" value="BSL5627 PROTEIN"/>
    <property type="match status" value="1"/>
</dbReference>
<dbReference type="InterPro" id="IPR035901">
    <property type="entry name" value="GIY-YIG_endonuc_sf"/>
</dbReference>
<name>A0A399R5S6_9PROT</name>
<dbReference type="SUPFAM" id="SSF82771">
    <property type="entry name" value="GIY-YIG endonuclease"/>
    <property type="match status" value="1"/>
</dbReference>
<dbReference type="OrthoDB" id="287318at2"/>
<feature type="domain" description="GIY-YIG" evidence="2">
    <location>
        <begin position="1"/>
        <end position="71"/>
    </location>
</feature>
<evidence type="ECO:0000256" key="1">
    <source>
        <dbReference type="ARBA" id="ARBA00007435"/>
    </source>
</evidence>
<comment type="similarity">
    <text evidence="1">Belongs to the UPF0213 family.</text>
</comment>
<sequence length="89" mass="10476">MANRKNGTLYVGSTSDLIARMAQHKSGQGSRFTSKYAVTRLVWFERFPEMAPALAAERRMKEWKRRWKIELIEKSNPHWDDLTMSLTPY</sequence>
<keyword evidence="4" id="KW-1185">Reference proteome</keyword>
<dbReference type="Pfam" id="PF01541">
    <property type="entry name" value="GIY-YIG"/>
    <property type="match status" value="1"/>
</dbReference>
<accession>A0A399R5S6</accession>
<dbReference type="InterPro" id="IPR050190">
    <property type="entry name" value="UPF0213_domain"/>
</dbReference>
<dbReference type="CDD" id="cd10448">
    <property type="entry name" value="GIY-YIG_unchar_3"/>
    <property type="match status" value="1"/>
</dbReference>
<proteinExistence type="inferred from homology"/>
<dbReference type="Proteomes" id="UP000266385">
    <property type="component" value="Unassembled WGS sequence"/>
</dbReference>
<evidence type="ECO:0000313" key="4">
    <source>
        <dbReference type="Proteomes" id="UP000266385"/>
    </source>
</evidence>
<dbReference type="AlphaFoldDB" id="A0A399R5S6"/>
<protein>
    <submittedName>
        <fullName evidence="3">GIY-YIG nuclease family protein</fullName>
    </submittedName>
</protein>
<dbReference type="PROSITE" id="PS50164">
    <property type="entry name" value="GIY_YIG"/>
    <property type="match status" value="1"/>
</dbReference>
<dbReference type="EMBL" id="QWFX01000016">
    <property type="protein sequence ID" value="RIJ26996.1"/>
    <property type="molecule type" value="Genomic_DNA"/>
</dbReference>
<evidence type="ECO:0000313" key="3">
    <source>
        <dbReference type="EMBL" id="RIJ26996.1"/>
    </source>
</evidence>
<dbReference type="PANTHER" id="PTHR34477">
    <property type="entry name" value="UPF0213 PROTEIN YHBQ"/>
    <property type="match status" value="1"/>
</dbReference>